<name>A0A2M7VI68_9BACT</name>
<feature type="domain" description="Mannose-6-phosphate isomerase type II C-terminal" evidence="1">
    <location>
        <begin position="7"/>
        <end position="109"/>
    </location>
</feature>
<comment type="caution">
    <text evidence="2">The sequence shown here is derived from an EMBL/GenBank/DDBJ whole genome shotgun (WGS) entry which is preliminary data.</text>
</comment>
<dbReference type="Proteomes" id="UP000229364">
    <property type="component" value="Unassembled WGS sequence"/>
</dbReference>
<dbReference type="SUPFAM" id="SSF51182">
    <property type="entry name" value="RmlC-like cupins"/>
    <property type="match status" value="1"/>
</dbReference>
<organism evidence="2 3">
    <name type="scientific">bacterium (Candidatus Gribaldobacteria) CG_4_10_14_0_2_um_filter_41_16</name>
    <dbReference type="NCBI Taxonomy" id="2014265"/>
    <lineage>
        <taxon>Bacteria</taxon>
        <taxon>Candidatus Gribaldobacteria</taxon>
    </lineage>
</organism>
<dbReference type="InterPro" id="IPR014710">
    <property type="entry name" value="RmlC-like_jellyroll"/>
</dbReference>
<dbReference type="InterPro" id="IPR001538">
    <property type="entry name" value="Man6P_isomerase-2_C"/>
</dbReference>
<evidence type="ECO:0000313" key="3">
    <source>
        <dbReference type="Proteomes" id="UP000229364"/>
    </source>
</evidence>
<dbReference type="GO" id="GO:0005976">
    <property type="term" value="P:polysaccharide metabolic process"/>
    <property type="evidence" value="ECO:0007669"/>
    <property type="project" value="InterPro"/>
</dbReference>
<protein>
    <submittedName>
        <fullName evidence="2">Cupin</fullName>
    </submittedName>
</protein>
<dbReference type="InterPro" id="IPR011051">
    <property type="entry name" value="RmlC_Cupin_sf"/>
</dbReference>
<dbReference type="GO" id="GO:0016779">
    <property type="term" value="F:nucleotidyltransferase activity"/>
    <property type="evidence" value="ECO:0007669"/>
    <property type="project" value="InterPro"/>
</dbReference>
<evidence type="ECO:0000259" key="1">
    <source>
        <dbReference type="Pfam" id="PF01050"/>
    </source>
</evidence>
<evidence type="ECO:0000313" key="2">
    <source>
        <dbReference type="EMBL" id="PJA01524.1"/>
    </source>
</evidence>
<gene>
    <name evidence="2" type="ORF">COX74_02255</name>
</gene>
<sequence>MRNQKIKHIDKPWGYEKILETNQGYTVKKLLMKRGHQCSYQYHEKKRETIYCLSGSLHIIGDGRNKILLEGESITIHPFEKHRMRAVKEDVLYLESSTSELDDVVRIEDDYGRNN</sequence>
<dbReference type="EMBL" id="PFPR01000055">
    <property type="protein sequence ID" value="PJA01524.1"/>
    <property type="molecule type" value="Genomic_DNA"/>
</dbReference>
<reference evidence="3" key="1">
    <citation type="submission" date="2017-09" db="EMBL/GenBank/DDBJ databases">
        <title>Depth-based differentiation of microbial function through sediment-hosted aquifers and enrichment of novel symbionts in the deep terrestrial subsurface.</title>
        <authorList>
            <person name="Probst A.J."/>
            <person name="Ladd B."/>
            <person name="Jarett J.K."/>
            <person name="Geller-Mcgrath D.E."/>
            <person name="Sieber C.M.K."/>
            <person name="Emerson J.B."/>
            <person name="Anantharaman K."/>
            <person name="Thomas B.C."/>
            <person name="Malmstrom R."/>
            <person name="Stieglmeier M."/>
            <person name="Klingl A."/>
            <person name="Woyke T."/>
            <person name="Ryan C.M."/>
            <person name="Banfield J.F."/>
        </authorList>
    </citation>
    <scope>NUCLEOTIDE SEQUENCE [LARGE SCALE GENOMIC DNA]</scope>
</reference>
<dbReference type="AlphaFoldDB" id="A0A2M7VI68"/>
<dbReference type="Gene3D" id="2.60.120.10">
    <property type="entry name" value="Jelly Rolls"/>
    <property type="match status" value="1"/>
</dbReference>
<proteinExistence type="predicted"/>
<dbReference type="Pfam" id="PF01050">
    <property type="entry name" value="MannoseP_isomer"/>
    <property type="match status" value="1"/>
</dbReference>
<accession>A0A2M7VI68</accession>